<dbReference type="EMBL" id="CAKOGL010000029">
    <property type="protein sequence ID" value="CAH2106691.1"/>
    <property type="molecule type" value="Genomic_DNA"/>
</dbReference>
<dbReference type="InterPro" id="IPR057978">
    <property type="entry name" value="TPR_DAAF5"/>
</dbReference>
<accession>A0AAU9V413</accession>
<sequence length="855" mass="97262">MSETILRLENNPKGALEQYITTLQSESKIARRQALIKINEEIFENPLNEDCDLTVIFPEIYAYILKCFSDVSESCRENAILIMSNFIEKLPLNDYYLTYILPVIVRRIGSAETLEDSEEIRLILMGLVRKILDKYKGTNLLCPFMNEFTGILTKTSTDAFPKVKLEACDCIIMLTKILQRDFHFQSESFVKPLLSNFAHQHFRVRVAAIKAIGAVVLAGNVKCFEMSITPLAEKLFDENTQVRLQVTVEVGNWMLVYKDRYSFWHRMIPLLLTSLSDVIADVRETATKLWDDIGLQYMEENEEDLKKKTDFLKDVPTHYPDVKRPNLGCRTLVQSNIGKIVPAIVREMDGWQADPRLRCAQLLCWLLLCAEEGSTQHAGAVLSALHRGAADDDQRVVLEVKRASELFGYFITPDTWWPLLEAEIESWSALFVITNILKGSRAELVKEKVMVELCKELADPEKCRVRKPKYQTNLLHLTEALMNLCKDDCNLVAEKLFVINFTVYAMPCDDKIQFMAISNLDKLRCIEGCGRTLTSLYEKHIQRVLADITSDASTWNLLTPDRCLLECVMLHSGSAMGTQLHLIAPLLKECLAPPKMDPEVKLKIFTALSTVLLERQTNFSKCDREKLEAFLKIIIDEVIMTNLVWSPGRTAEAIRTAAVACLCAALQENPAQEGPTTNEENDSDKRVDLFPSKQSLEPFLEQMVPLLVSLTDDNSWLTRQHTMRAICCLAVLARDRGCFTVEILHKLYFVVLKRLDDSSDKVRSSAVQTLCTLFASRPQYDTAVFGAHVDALYSAMLVHLDDNDDTFQKEILDALITLSDIDPRLLMKKIKANIHLYRNKAAYERLSSHIEKSSK</sequence>
<dbReference type="InterPro" id="IPR011989">
    <property type="entry name" value="ARM-like"/>
</dbReference>
<evidence type="ECO:0000259" key="1">
    <source>
        <dbReference type="Pfam" id="PF24573"/>
    </source>
</evidence>
<organism evidence="3 4">
    <name type="scientific">Euphydryas editha</name>
    <name type="common">Edith's checkerspot</name>
    <dbReference type="NCBI Taxonomy" id="104508"/>
    <lineage>
        <taxon>Eukaryota</taxon>
        <taxon>Metazoa</taxon>
        <taxon>Ecdysozoa</taxon>
        <taxon>Arthropoda</taxon>
        <taxon>Hexapoda</taxon>
        <taxon>Insecta</taxon>
        <taxon>Pterygota</taxon>
        <taxon>Neoptera</taxon>
        <taxon>Endopterygota</taxon>
        <taxon>Lepidoptera</taxon>
        <taxon>Glossata</taxon>
        <taxon>Ditrysia</taxon>
        <taxon>Papilionoidea</taxon>
        <taxon>Nymphalidae</taxon>
        <taxon>Nymphalinae</taxon>
        <taxon>Euphydryas</taxon>
    </lineage>
</organism>
<gene>
    <name evidence="3" type="ORF">EEDITHA_LOCUS20792</name>
</gene>
<dbReference type="GO" id="GO:0003341">
    <property type="term" value="P:cilium movement"/>
    <property type="evidence" value="ECO:0007669"/>
    <property type="project" value="TreeGrafter"/>
</dbReference>
<dbReference type="GO" id="GO:0036158">
    <property type="term" value="P:outer dynein arm assembly"/>
    <property type="evidence" value="ECO:0007669"/>
    <property type="project" value="TreeGrafter"/>
</dbReference>
<feature type="domain" description="Dynein axonemal assembly factor 5 HEAT-repeat" evidence="1">
    <location>
        <begin position="318"/>
        <end position="506"/>
    </location>
</feature>
<dbReference type="Gene3D" id="1.25.10.10">
    <property type="entry name" value="Leucine-rich Repeat Variant"/>
    <property type="match status" value="2"/>
</dbReference>
<dbReference type="GO" id="GO:0045505">
    <property type="term" value="F:dynein intermediate chain binding"/>
    <property type="evidence" value="ECO:0007669"/>
    <property type="project" value="TreeGrafter"/>
</dbReference>
<dbReference type="Proteomes" id="UP001153954">
    <property type="component" value="Unassembled WGS sequence"/>
</dbReference>
<reference evidence="3" key="1">
    <citation type="submission" date="2022-03" db="EMBL/GenBank/DDBJ databases">
        <authorList>
            <person name="Tunstrom K."/>
        </authorList>
    </citation>
    <scope>NUCLEOTIDE SEQUENCE</scope>
</reference>
<dbReference type="InterPro" id="IPR016024">
    <property type="entry name" value="ARM-type_fold"/>
</dbReference>
<dbReference type="InterPro" id="IPR052623">
    <property type="entry name" value="DAAF5"/>
</dbReference>
<dbReference type="GO" id="GO:0005737">
    <property type="term" value="C:cytoplasm"/>
    <property type="evidence" value="ECO:0007669"/>
    <property type="project" value="TreeGrafter"/>
</dbReference>
<feature type="domain" description="Dynein axonemal assembly factor 5 TPR repeats" evidence="2">
    <location>
        <begin position="23"/>
        <end position="308"/>
    </location>
</feature>
<evidence type="ECO:0000313" key="4">
    <source>
        <dbReference type="Proteomes" id="UP001153954"/>
    </source>
</evidence>
<evidence type="ECO:0008006" key="5">
    <source>
        <dbReference type="Google" id="ProtNLM"/>
    </source>
</evidence>
<dbReference type="SUPFAM" id="SSF48371">
    <property type="entry name" value="ARM repeat"/>
    <property type="match status" value="1"/>
</dbReference>
<evidence type="ECO:0000313" key="3">
    <source>
        <dbReference type="EMBL" id="CAH2106691.1"/>
    </source>
</evidence>
<name>A0AAU9V413_EUPED</name>
<protein>
    <recommendedName>
        <fullName evidence="5">HEAT repeat-containing protein 2</fullName>
    </recommendedName>
</protein>
<comment type="caution">
    <text evidence="3">The sequence shown here is derived from an EMBL/GenBank/DDBJ whole genome shotgun (WGS) entry which is preliminary data.</text>
</comment>
<keyword evidence="4" id="KW-1185">Reference proteome</keyword>
<dbReference type="Pfam" id="PF25757">
    <property type="entry name" value="TPR_DNAAF5"/>
    <property type="match status" value="1"/>
</dbReference>
<dbReference type="PANTHER" id="PTHR16216">
    <property type="entry name" value="DYNEIN ASSEMBLY FACTOR 5, AXONEMAL"/>
    <property type="match status" value="1"/>
</dbReference>
<proteinExistence type="predicted"/>
<dbReference type="Pfam" id="PF24573">
    <property type="entry name" value="HEAT_DAAF5"/>
    <property type="match status" value="1"/>
</dbReference>
<dbReference type="GO" id="GO:0036159">
    <property type="term" value="P:inner dynein arm assembly"/>
    <property type="evidence" value="ECO:0007669"/>
    <property type="project" value="TreeGrafter"/>
</dbReference>
<evidence type="ECO:0000259" key="2">
    <source>
        <dbReference type="Pfam" id="PF25757"/>
    </source>
</evidence>
<dbReference type="PANTHER" id="PTHR16216:SF2">
    <property type="entry name" value="DYNEIN AXONEMAL ASSEMBLY FACTOR 5"/>
    <property type="match status" value="1"/>
</dbReference>
<dbReference type="InterPro" id="IPR056497">
    <property type="entry name" value="HEAT_DAAF5"/>
</dbReference>
<dbReference type="AlphaFoldDB" id="A0AAU9V413"/>